<accession>A0A3P7LNV7</accession>
<dbReference type="AlphaFoldDB" id="A0A3P7LNV7"/>
<proteinExistence type="predicted"/>
<sequence>MSNHRNQCIPNTSPSSGSAPLMTWLDLHALHFSARVAEVVAVFGGAILGHFEKASTTTRKAELTIISFSAKEIPTTDPVDLTEVILLQELLKLQEMNSPGPDGIHVKLLQELAVELAEHLYLFFRAFLNTSQFPPDWKTAWTSPINKIVSRASANNYRPNDGPKHSMKEIRCLQSSKTSKKHSKLSLINVYCTSSVLYW</sequence>
<organism evidence="1 2">
    <name type="scientific">Dibothriocephalus latus</name>
    <name type="common">Fish tapeworm</name>
    <name type="synonym">Diphyllobothrium latum</name>
    <dbReference type="NCBI Taxonomy" id="60516"/>
    <lineage>
        <taxon>Eukaryota</taxon>
        <taxon>Metazoa</taxon>
        <taxon>Spiralia</taxon>
        <taxon>Lophotrochozoa</taxon>
        <taxon>Platyhelminthes</taxon>
        <taxon>Cestoda</taxon>
        <taxon>Eucestoda</taxon>
        <taxon>Diphyllobothriidea</taxon>
        <taxon>Diphyllobothriidae</taxon>
        <taxon>Dibothriocephalus</taxon>
    </lineage>
</organism>
<name>A0A3P7LNV7_DIBLA</name>
<gene>
    <name evidence="1" type="ORF">DILT_LOCUS9158</name>
</gene>
<evidence type="ECO:0008006" key="3">
    <source>
        <dbReference type="Google" id="ProtNLM"/>
    </source>
</evidence>
<evidence type="ECO:0000313" key="2">
    <source>
        <dbReference type="Proteomes" id="UP000281553"/>
    </source>
</evidence>
<evidence type="ECO:0000313" key="1">
    <source>
        <dbReference type="EMBL" id="VDN13327.1"/>
    </source>
</evidence>
<dbReference type="OrthoDB" id="6818895at2759"/>
<dbReference type="EMBL" id="UYRU01056134">
    <property type="protein sequence ID" value="VDN13327.1"/>
    <property type="molecule type" value="Genomic_DNA"/>
</dbReference>
<protein>
    <recommendedName>
        <fullName evidence="3">Reverse transcriptase domain-containing protein</fullName>
    </recommendedName>
</protein>
<keyword evidence="2" id="KW-1185">Reference proteome</keyword>
<dbReference type="Proteomes" id="UP000281553">
    <property type="component" value="Unassembled WGS sequence"/>
</dbReference>
<reference evidence="1 2" key="1">
    <citation type="submission" date="2018-11" db="EMBL/GenBank/DDBJ databases">
        <authorList>
            <consortium name="Pathogen Informatics"/>
        </authorList>
    </citation>
    <scope>NUCLEOTIDE SEQUENCE [LARGE SCALE GENOMIC DNA]</scope>
</reference>